<dbReference type="Proteomes" id="UP000230202">
    <property type="component" value="Unassembled WGS sequence"/>
</dbReference>
<dbReference type="Pfam" id="PF01928">
    <property type="entry name" value="CYTH"/>
    <property type="match status" value="1"/>
</dbReference>
<dbReference type="PANTHER" id="PTHR40114">
    <property type="entry name" value="SLR0698 PROTEIN"/>
    <property type="match status" value="1"/>
</dbReference>
<dbReference type="InterPro" id="IPR033469">
    <property type="entry name" value="CYTH-like_dom_sf"/>
</dbReference>
<feature type="active site" description="Proton acceptor" evidence="1">
    <location>
        <position position="29"/>
    </location>
</feature>
<accession>A0A2N9X6Y0</accession>
<feature type="domain" description="CYTH" evidence="2">
    <location>
        <begin position="2"/>
        <end position="148"/>
    </location>
</feature>
<keyword evidence="4" id="KW-1185">Reference proteome</keyword>
<reference evidence="3" key="1">
    <citation type="journal article" date="2017" name="MBio">
        <title>Type VI secretion-mediated competition in the bee gut microbiome.</title>
        <authorList>
            <person name="Steele M.I."/>
            <person name="Kwong W.K."/>
            <person name="Powell J.E."/>
            <person name="Whiteley M."/>
            <person name="Moran N.A."/>
        </authorList>
    </citation>
    <scope>NUCLEOTIDE SEQUENCE [LARGE SCALE GENOMIC DNA]</scope>
    <source>
        <strain evidence="3">WkB273</strain>
    </source>
</reference>
<dbReference type="EMBL" id="MEIL01000027">
    <property type="protein sequence ID" value="PIT39394.1"/>
    <property type="molecule type" value="Genomic_DNA"/>
</dbReference>
<protein>
    <submittedName>
        <fullName evidence="3">Adenylate cyclase</fullName>
    </submittedName>
</protein>
<proteinExistence type="predicted"/>
<evidence type="ECO:0000313" key="3">
    <source>
        <dbReference type="EMBL" id="PIT39394.1"/>
    </source>
</evidence>
<evidence type="ECO:0000259" key="2">
    <source>
        <dbReference type="PROSITE" id="PS51707"/>
    </source>
</evidence>
<dbReference type="PIRSF" id="PIRSF016487">
    <property type="entry name" value="CYTH_UCP016487"/>
    <property type="match status" value="1"/>
</dbReference>
<comment type="caution">
    <text evidence="3">The sequence shown here is derived from an EMBL/GenBank/DDBJ whole genome shotgun (WGS) entry which is preliminary data.</text>
</comment>
<dbReference type="RefSeq" id="WP_100152077.1">
    <property type="nucleotide sequence ID" value="NZ_CP159584.2"/>
</dbReference>
<name>A0A2N9X6Y0_9NEIS</name>
<dbReference type="CDD" id="cd07891">
    <property type="entry name" value="CYTH-like_CthTTM-like_1"/>
    <property type="match status" value="1"/>
</dbReference>
<dbReference type="Gene3D" id="2.40.320.10">
    <property type="entry name" value="Hypothetical Protein Pfu-838710-001"/>
    <property type="match status" value="1"/>
</dbReference>
<organism evidence="3 4">
    <name type="scientific">Snodgrassella alvi</name>
    <dbReference type="NCBI Taxonomy" id="1196083"/>
    <lineage>
        <taxon>Bacteria</taxon>
        <taxon>Pseudomonadati</taxon>
        <taxon>Pseudomonadota</taxon>
        <taxon>Betaproteobacteria</taxon>
        <taxon>Neisseriales</taxon>
        <taxon>Neisseriaceae</taxon>
        <taxon>Snodgrassella</taxon>
    </lineage>
</organism>
<dbReference type="InterPro" id="IPR023577">
    <property type="entry name" value="CYTH_domain"/>
</dbReference>
<evidence type="ECO:0000256" key="1">
    <source>
        <dbReference type="PIRSR" id="PIRSR016487-1"/>
    </source>
</evidence>
<sequence length="154" mass="17950">MAKEIERKFLVRGNGWRGMVPAKHYCQGYLSTIKERTVRVRCCGNEAWLTIKSTTQGITRTEFEYPIPPDEARYMIQHLAEQPIIEKYRYCIPLNGLVWEIDEFLGANQGLIVAEVELNHAQDEIILPEWIGEEVSDDPRYYNSNLVSKPFSQW</sequence>
<dbReference type="PANTHER" id="PTHR40114:SF1">
    <property type="entry name" value="SLR0698 PROTEIN"/>
    <property type="match status" value="1"/>
</dbReference>
<dbReference type="SUPFAM" id="SSF55154">
    <property type="entry name" value="CYTH-like phosphatases"/>
    <property type="match status" value="1"/>
</dbReference>
<dbReference type="PROSITE" id="PS51707">
    <property type="entry name" value="CYTH"/>
    <property type="match status" value="1"/>
</dbReference>
<gene>
    <name evidence="3" type="ORF">BHC54_05510</name>
</gene>
<dbReference type="InterPro" id="IPR012042">
    <property type="entry name" value="NeuTTM/CthTTM-like"/>
</dbReference>
<evidence type="ECO:0000313" key="4">
    <source>
        <dbReference type="Proteomes" id="UP000230202"/>
    </source>
</evidence>
<dbReference type="SMART" id="SM01118">
    <property type="entry name" value="CYTH"/>
    <property type="match status" value="1"/>
</dbReference>
<dbReference type="AlphaFoldDB" id="A0A2N9X6Y0"/>